<dbReference type="PANTHER" id="PTHR10983:SF16">
    <property type="entry name" value="LYSOCARDIOLIPIN ACYLTRANSFERASE 1"/>
    <property type="match status" value="1"/>
</dbReference>
<comment type="pathway">
    <text evidence="2">Phospholipid metabolism; CDP-diacylglycerol biosynthesis; CDP-diacylglycerol from sn-glycerol 3-phosphate: step 2/3.</text>
</comment>
<evidence type="ECO:0000259" key="8">
    <source>
        <dbReference type="SMART" id="SM00563"/>
    </source>
</evidence>
<dbReference type="GO" id="GO:0036149">
    <property type="term" value="P:phosphatidylinositol acyl-chain remodeling"/>
    <property type="evidence" value="ECO:0007669"/>
    <property type="project" value="TreeGrafter"/>
</dbReference>
<feature type="transmembrane region" description="Helical" evidence="7">
    <location>
        <begin position="383"/>
        <end position="401"/>
    </location>
</feature>
<dbReference type="InterPro" id="IPR032098">
    <property type="entry name" value="Acyltransf_C"/>
</dbReference>
<evidence type="ECO:0000256" key="5">
    <source>
        <dbReference type="ARBA" id="ARBA00022679"/>
    </source>
</evidence>
<dbReference type="Proteomes" id="UP001190700">
    <property type="component" value="Unassembled WGS sequence"/>
</dbReference>
<name>A0AAE0BNI2_9CHLO</name>
<keyword evidence="5" id="KW-0808">Transferase</keyword>
<comment type="similarity">
    <text evidence="3">Belongs to the 1-acyl-sn-glycerol-3-phosphate acyltransferase family.</text>
</comment>
<proteinExistence type="inferred from homology"/>
<evidence type="ECO:0000256" key="3">
    <source>
        <dbReference type="ARBA" id="ARBA00008655"/>
    </source>
</evidence>
<dbReference type="InterPro" id="IPR002123">
    <property type="entry name" value="Plipid/glycerol_acylTrfase"/>
</dbReference>
<dbReference type="SUPFAM" id="SSF69593">
    <property type="entry name" value="Glycerol-3-phosphate (1)-acyltransferase"/>
    <property type="match status" value="1"/>
</dbReference>
<comment type="catalytic activity">
    <reaction evidence="1">
        <text>a 1-acyl-sn-glycero-3-phosphate + an acyl-CoA = a 1,2-diacyl-sn-glycero-3-phosphate + CoA</text>
        <dbReference type="Rhea" id="RHEA:19709"/>
        <dbReference type="ChEBI" id="CHEBI:57287"/>
        <dbReference type="ChEBI" id="CHEBI:57970"/>
        <dbReference type="ChEBI" id="CHEBI:58342"/>
        <dbReference type="ChEBI" id="CHEBI:58608"/>
        <dbReference type="EC" id="2.3.1.51"/>
    </reaction>
</comment>
<dbReference type="GO" id="GO:0005783">
    <property type="term" value="C:endoplasmic reticulum"/>
    <property type="evidence" value="ECO:0007669"/>
    <property type="project" value="TreeGrafter"/>
</dbReference>
<keyword evidence="6 9" id="KW-0012">Acyltransferase</keyword>
<comment type="caution">
    <text evidence="9">The sequence shown here is derived from an EMBL/GenBank/DDBJ whole genome shotgun (WGS) entry which is preliminary data.</text>
</comment>
<feature type="domain" description="Phospholipid/glycerol acyltransferase" evidence="8">
    <location>
        <begin position="116"/>
        <end position="247"/>
    </location>
</feature>
<evidence type="ECO:0000256" key="4">
    <source>
        <dbReference type="ARBA" id="ARBA00013211"/>
    </source>
</evidence>
<protein>
    <recommendedName>
        <fullName evidence="4">1-acylglycerol-3-phosphate O-acyltransferase</fullName>
        <ecNumber evidence="4">2.3.1.51</ecNumber>
    </recommendedName>
</protein>
<keyword evidence="7" id="KW-0472">Membrane</keyword>
<dbReference type="EC" id="2.3.1.51" evidence="4"/>
<dbReference type="Pfam" id="PF16076">
    <property type="entry name" value="Acyltransf_C"/>
    <property type="match status" value="1"/>
</dbReference>
<keyword evidence="7" id="KW-0812">Transmembrane</keyword>
<evidence type="ECO:0000256" key="2">
    <source>
        <dbReference type="ARBA" id="ARBA00004728"/>
    </source>
</evidence>
<dbReference type="GO" id="GO:0003841">
    <property type="term" value="F:1-acylglycerol-3-phosphate O-acyltransferase activity"/>
    <property type="evidence" value="ECO:0007669"/>
    <property type="project" value="UniProtKB-EC"/>
</dbReference>
<gene>
    <name evidence="9" type="ORF">CYMTET_50211</name>
</gene>
<evidence type="ECO:0000256" key="6">
    <source>
        <dbReference type="ARBA" id="ARBA00023315"/>
    </source>
</evidence>
<keyword evidence="7" id="KW-1133">Transmembrane helix</keyword>
<feature type="transmembrane region" description="Helical" evidence="7">
    <location>
        <begin position="407"/>
        <end position="424"/>
    </location>
</feature>
<keyword evidence="10" id="KW-1185">Reference proteome</keyword>
<dbReference type="CDD" id="cd07990">
    <property type="entry name" value="LPLAT_LCLAT1-like"/>
    <property type="match status" value="1"/>
</dbReference>
<evidence type="ECO:0000256" key="7">
    <source>
        <dbReference type="SAM" id="Phobius"/>
    </source>
</evidence>
<dbReference type="PROSITE" id="PS51257">
    <property type="entry name" value="PROKAR_LIPOPROTEIN"/>
    <property type="match status" value="1"/>
</dbReference>
<dbReference type="EMBL" id="LGRX02033794">
    <property type="protein sequence ID" value="KAK3239891.1"/>
    <property type="molecule type" value="Genomic_DNA"/>
</dbReference>
<dbReference type="Pfam" id="PF01553">
    <property type="entry name" value="Acyltransferase"/>
    <property type="match status" value="1"/>
</dbReference>
<feature type="transmembrane region" description="Helical" evidence="7">
    <location>
        <begin position="16"/>
        <end position="34"/>
    </location>
</feature>
<reference evidence="9 10" key="1">
    <citation type="journal article" date="2015" name="Genome Biol. Evol.">
        <title>Comparative Genomics of a Bacterivorous Green Alga Reveals Evolutionary Causalities and Consequences of Phago-Mixotrophic Mode of Nutrition.</title>
        <authorList>
            <person name="Burns J.A."/>
            <person name="Paasch A."/>
            <person name="Narechania A."/>
            <person name="Kim E."/>
        </authorList>
    </citation>
    <scope>NUCLEOTIDE SEQUENCE [LARGE SCALE GENOMIC DNA]</scope>
    <source>
        <strain evidence="9 10">PLY_AMNH</strain>
    </source>
</reference>
<evidence type="ECO:0000313" key="10">
    <source>
        <dbReference type="Proteomes" id="UP001190700"/>
    </source>
</evidence>
<accession>A0AAE0BNI2</accession>
<evidence type="ECO:0000256" key="1">
    <source>
        <dbReference type="ARBA" id="ARBA00001141"/>
    </source>
</evidence>
<sequence length="429" mass="48218">MKNELPVSLSAVKSNSLLWGFLSSVLACLSSIIWRFKRVVVAAIVLCHCAASAFFGLIFVVYPAAILIRPFHRPLFYQAARVLFGGYWLSCLMFTEWMNFTAIRLSGEVPKSGENVLLILNHKCNIDSMYIWSAIARVELGAVGLFKAVVKSSIKYLPIYGWGMKTAGFIYISRSWEQDRAHIKRWAQAVVKDSLACWLTIYPEGTRFTESAKKRSDEQMLKQGLQPYRTELLMPRTSCACCAATGLHFQLCLLRRYWATLAAQGTAVDMVQGMTQIIRSLDGYINTLCDMTIAYARKDGQLLSSTELGTQCLGRIFSGDSPVSTVHIHCAVHKVDELPEGDEQVAEWTQDAWQRKDALLYTLARTGSFPGAIHQVALPFQVVALRFFVFMAMSWGGVYLLWTSSIFRWYTVFACLASMLLAIADPPEW</sequence>
<dbReference type="SMART" id="SM00563">
    <property type="entry name" value="PlsC"/>
    <property type="match status" value="1"/>
</dbReference>
<dbReference type="AlphaFoldDB" id="A0AAE0BNI2"/>
<dbReference type="PANTHER" id="PTHR10983">
    <property type="entry name" value="1-ACYLGLYCEROL-3-PHOSPHATE ACYLTRANSFERASE-RELATED"/>
    <property type="match status" value="1"/>
</dbReference>
<evidence type="ECO:0000313" key="9">
    <source>
        <dbReference type="EMBL" id="KAK3239891.1"/>
    </source>
</evidence>
<feature type="transmembrane region" description="Helical" evidence="7">
    <location>
        <begin position="41"/>
        <end position="63"/>
    </location>
</feature>
<organism evidence="9 10">
    <name type="scientific">Cymbomonas tetramitiformis</name>
    <dbReference type="NCBI Taxonomy" id="36881"/>
    <lineage>
        <taxon>Eukaryota</taxon>
        <taxon>Viridiplantae</taxon>
        <taxon>Chlorophyta</taxon>
        <taxon>Pyramimonadophyceae</taxon>
        <taxon>Pyramimonadales</taxon>
        <taxon>Pyramimonadaceae</taxon>
        <taxon>Cymbomonas</taxon>
    </lineage>
</organism>